<dbReference type="InterPro" id="IPR036188">
    <property type="entry name" value="FAD/NAD-bd_sf"/>
</dbReference>
<organism evidence="1 2">
    <name type="scientific">Dichotomicrobium thermohalophilum</name>
    <dbReference type="NCBI Taxonomy" id="933063"/>
    <lineage>
        <taxon>Bacteria</taxon>
        <taxon>Pseudomonadati</taxon>
        <taxon>Pseudomonadota</taxon>
        <taxon>Alphaproteobacteria</taxon>
        <taxon>Hyphomicrobiales</taxon>
        <taxon>Hyphomicrobiaceae</taxon>
        <taxon>Dichotomicrobium</taxon>
    </lineage>
</organism>
<dbReference type="PANTHER" id="PTHR16128:SF5">
    <property type="entry name" value="FAD_NAD(P)-BINDING OXIDOREDUCTASE FAMILY PROTEIN"/>
    <property type="match status" value="1"/>
</dbReference>
<evidence type="ECO:0000313" key="1">
    <source>
        <dbReference type="EMBL" id="RIA47587.1"/>
    </source>
</evidence>
<dbReference type="AlphaFoldDB" id="A0A397PKB3"/>
<name>A0A397PKB3_9HYPH</name>
<dbReference type="Gene3D" id="3.90.660.10">
    <property type="match status" value="1"/>
</dbReference>
<dbReference type="PANTHER" id="PTHR16128">
    <property type="entry name" value="FAD/NAD(P)-BINDING OXIDOREDUCTASE FAMILY PROTEIN"/>
    <property type="match status" value="1"/>
</dbReference>
<dbReference type="SUPFAM" id="SSF51905">
    <property type="entry name" value="FAD/NAD(P)-binding domain"/>
    <property type="match status" value="1"/>
</dbReference>
<dbReference type="OrthoDB" id="5792777at2"/>
<dbReference type="RefSeq" id="WP_119061959.1">
    <property type="nucleotide sequence ID" value="NZ_QXDF01000002.1"/>
</dbReference>
<dbReference type="Proteomes" id="UP000266273">
    <property type="component" value="Unassembled WGS sequence"/>
</dbReference>
<gene>
    <name evidence="1" type="ORF">BXY53_2143</name>
</gene>
<evidence type="ECO:0000313" key="2">
    <source>
        <dbReference type="Proteomes" id="UP000266273"/>
    </source>
</evidence>
<comment type="caution">
    <text evidence="1">The sequence shown here is derived from an EMBL/GenBank/DDBJ whole genome shotgun (WGS) entry which is preliminary data.</text>
</comment>
<dbReference type="Gene3D" id="3.50.50.60">
    <property type="entry name" value="FAD/NAD(P)-binding domain"/>
    <property type="match status" value="1"/>
</dbReference>
<accession>A0A397PKB3</accession>
<reference evidence="1 2" key="1">
    <citation type="submission" date="2018-08" db="EMBL/GenBank/DDBJ databases">
        <title>Genomic Encyclopedia of Archaeal and Bacterial Type Strains, Phase II (KMG-II): from individual species to whole genera.</title>
        <authorList>
            <person name="Goeker M."/>
        </authorList>
    </citation>
    <scope>NUCLEOTIDE SEQUENCE [LARGE SCALE GENOMIC DNA]</scope>
    <source>
        <strain evidence="1 2">DSM 5002</strain>
    </source>
</reference>
<dbReference type="Pfam" id="PF13450">
    <property type="entry name" value="NAD_binding_8"/>
    <property type="match status" value="1"/>
</dbReference>
<dbReference type="EMBL" id="QXDF01000002">
    <property type="protein sequence ID" value="RIA47587.1"/>
    <property type="molecule type" value="Genomic_DNA"/>
</dbReference>
<proteinExistence type="predicted"/>
<keyword evidence="2" id="KW-1185">Reference proteome</keyword>
<protein>
    <recommendedName>
        <fullName evidence="3">Amine oxidase domain-containing protein</fullName>
    </recommendedName>
</protein>
<sequence length="317" mass="33660">MDIAIIGAGLAGVMVARRLHEAGHAVTLFEKSRGAGGRMATRRTEGFAFDHGAPYFFAESAGFRAFLAPRIKSGLVARWRGRFVRLTADETAHAVDQERFVTVPAMNALCKTLAEDTPLRTQVQIAPIQKPHELHDSDGNALGRFDWIVSTAPGPQTAALFGDLAPVALAPDHMTGGFTTMLGFTQAPEPGWDVAEVDHPIIASIIRNSAKPGRTGDGAAFVIHARSDWSEPRIDEPPEAVQPLLADAFTRITGIDAGAAAYATTHRWRYAHAHAGLPDGCIFAPEVGLAACGDWCVGGGVEAAFHSASALADHLTE</sequence>
<evidence type="ECO:0008006" key="3">
    <source>
        <dbReference type="Google" id="ProtNLM"/>
    </source>
</evidence>